<keyword evidence="2" id="KW-1185">Reference proteome</keyword>
<protein>
    <submittedName>
        <fullName evidence="1">Uncharacterized protein</fullName>
    </submittedName>
</protein>
<proteinExistence type="predicted"/>
<sequence>MVIRIHINPNIKEGKSYKYEKSDFFHTRPCTSIKHIHRRCIRSEAAPTLQKEPIQLSGNGTDREPNNWFDEASEILAGVDIYGEIGKHLDGGYAGYYDTSDYYKFKAFQSGWYQFNIQGDIYPNTWLRLGLADSNGSFIRYAEDRQYSLGKNLEAGKWYYLVVETPGAEQGQLFDYKITSTIK</sequence>
<dbReference type="SUPFAM" id="SSF89260">
    <property type="entry name" value="Collagen-binding domain"/>
    <property type="match status" value="1"/>
</dbReference>
<evidence type="ECO:0000313" key="2">
    <source>
        <dbReference type="Proteomes" id="UP001242811"/>
    </source>
</evidence>
<reference evidence="1 2" key="1">
    <citation type="submission" date="2023-07" db="EMBL/GenBank/DDBJ databases">
        <title>Genomic Encyclopedia of Type Strains, Phase IV (KMG-IV): sequencing the most valuable type-strain genomes for metagenomic binning, comparative biology and taxonomic classification.</title>
        <authorList>
            <person name="Goeker M."/>
        </authorList>
    </citation>
    <scope>NUCLEOTIDE SEQUENCE [LARGE SCALE GENOMIC DNA]</scope>
    <source>
        <strain evidence="1 2">DSM 14914</strain>
    </source>
</reference>
<name>A0ABU0KW37_9BACL</name>
<dbReference type="Proteomes" id="UP001242811">
    <property type="component" value="Unassembled WGS sequence"/>
</dbReference>
<dbReference type="EMBL" id="JAUSWA010000008">
    <property type="protein sequence ID" value="MDQ0493654.1"/>
    <property type="molecule type" value="Genomic_DNA"/>
</dbReference>
<dbReference type="RefSeq" id="WP_244315781.1">
    <property type="nucleotide sequence ID" value="NZ_CP045298.1"/>
</dbReference>
<organism evidence="1 2">
    <name type="scientific">Paenibacillus brasilensis</name>
    <dbReference type="NCBI Taxonomy" id="128574"/>
    <lineage>
        <taxon>Bacteria</taxon>
        <taxon>Bacillati</taxon>
        <taxon>Bacillota</taxon>
        <taxon>Bacilli</taxon>
        <taxon>Bacillales</taxon>
        <taxon>Paenibacillaceae</taxon>
        <taxon>Paenibacillus</taxon>
    </lineage>
</organism>
<dbReference type="Gene3D" id="2.60.120.380">
    <property type="match status" value="1"/>
</dbReference>
<gene>
    <name evidence="1" type="ORF">QOZ95_001812</name>
</gene>
<evidence type="ECO:0000313" key="1">
    <source>
        <dbReference type="EMBL" id="MDQ0493654.1"/>
    </source>
</evidence>
<comment type="caution">
    <text evidence="1">The sequence shown here is derived from an EMBL/GenBank/DDBJ whole genome shotgun (WGS) entry which is preliminary data.</text>
</comment>
<accession>A0ABU0KW37</accession>